<dbReference type="EMBL" id="CAKKLH010000047">
    <property type="protein sequence ID" value="CAH0100972.1"/>
    <property type="molecule type" value="Genomic_DNA"/>
</dbReference>
<dbReference type="SMART" id="SM00248">
    <property type="entry name" value="ANK"/>
    <property type="match status" value="2"/>
</dbReference>
<proteinExistence type="predicted"/>
<gene>
    <name evidence="2" type="ORF">DGAL_LOCUS3267</name>
</gene>
<feature type="repeat" description="ANK" evidence="1">
    <location>
        <begin position="88"/>
        <end position="111"/>
    </location>
</feature>
<dbReference type="InterPro" id="IPR036770">
    <property type="entry name" value="Ankyrin_rpt-contain_sf"/>
</dbReference>
<dbReference type="Pfam" id="PF12796">
    <property type="entry name" value="Ank_2"/>
    <property type="match status" value="1"/>
</dbReference>
<evidence type="ECO:0000313" key="2">
    <source>
        <dbReference type="EMBL" id="CAH0100972.1"/>
    </source>
</evidence>
<keyword evidence="1" id="KW-0040">ANK repeat</keyword>
<protein>
    <submittedName>
        <fullName evidence="2">Uncharacterized protein</fullName>
    </submittedName>
</protein>
<name>A0A8J2WGR6_9CRUS</name>
<dbReference type="InterPro" id="IPR002110">
    <property type="entry name" value="Ankyrin_rpt"/>
</dbReference>
<dbReference type="SUPFAM" id="SSF48403">
    <property type="entry name" value="Ankyrin repeat"/>
    <property type="match status" value="1"/>
</dbReference>
<evidence type="ECO:0000313" key="3">
    <source>
        <dbReference type="Proteomes" id="UP000789390"/>
    </source>
</evidence>
<evidence type="ECO:0000256" key="1">
    <source>
        <dbReference type="PROSITE-ProRule" id="PRU00023"/>
    </source>
</evidence>
<dbReference type="AlphaFoldDB" id="A0A8J2WGR6"/>
<sequence>MGDFQMDDESTYGTKIEKIFPLALSSAINDSDVHRVRKVIENCVHISQAKWRKDANALHSASQYAKTTELIDVILETGQFDINGVDNDGETPLHYAINGRNPTIARHLIQREPIPKLPTKTESLHFSLNHSWQQLK</sequence>
<organism evidence="2 3">
    <name type="scientific">Daphnia galeata</name>
    <dbReference type="NCBI Taxonomy" id="27404"/>
    <lineage>
        <taxon>Eukaryota</taxon>
        <taxon>Metazoa</taxon>
        <taxon>Ecdysozoa</taxon>
        <taxon>Arthropoda</taxon>
        <taxon>Crustacea</taxon>
        <taxon>Branchiopoda</taxon>
        <taxon>Diplostraca</taxon>
        <taxon>Cladocera</taxon>
        <taxon>Anomopoda</taxon>
        <taxon>Daphniidae</taxon>
        <taxon>Daphnia</taxon>
    </lineage>
</organism>
<accession>A0A8J2WGR6</accession>
<dbReference type="PROSITE" id="PS50297">
    <property type="entry name" value="ANK_REP_REGION"/>
    <property type="match status" value="1"/>
</dbReference>
<dbReference type="OrthoDB" id="10254927at2759"/>
<comment type="caution">
    <text evidence="2">The sequence shown here is derived from an EMBL/GenBank/DDBJ whole genome shotgun (WGS) entry which is preliminary data.</text>
</comment>
<dbReference type="Gene3D" id="1.25.40.20">
    <property type="entry name" value="Ankyrin repeat-containing domain"/>
    <property type="match status" value="1"/>
</dbReference>
<keyword evidence="3" id="KW-1185">Reference proteome</keyword>
<reference evidence="2" key="1">
    <citation type="submission" date="2021-11" db="EMBL/GenBank/DDBJ databases">
        <authorList>
            <person name="Schell T."/>
        </authorList>
    </citation>
    <scope>NUCLEOTIDE SEQUENCE</scope>
    <source>
        <strain evidence="2">M5</strain>
    </source>
</reference>
<dbReference type="PROSITE" id="PS50088">
    <property type="entry name" value="ANK_REPEAT"/>
    <property type="match status" value="1"/>
</dbReference>
<dbReference type="Proteomes" id="UP000789390">
    <property type="component" value="Unassembled WGS sequence"/>
</dbReference>